<dbReference type="Pfam" id="PF00353">
    <property type="entry name" value="HemolysinCabind"/>
    <property type="match status" value="16"/>
</dbReference>
<feature type="compositionally biased region" description="Low complexity" evidence="5">
    <location>
        <begin position="1576"/>
        <end position="1587"/>
    </location>
</feature>
<protein>
    <submittedName>
        <fullName evidence="6">Heme peroxidase</fullName>
    </submittedName>
</protein>
<dbReference type="GO" id="GO:0005576">
    <property type="term" value="C:extracellular region"/>
    <property type="evidence" value="ECO:0007669"/>
    <property type="project" value="UniProtKB-SubCell"/>
</dbReference>
<dbReference type="PANTHER" id="PTHR11475">
    <property type="entry name" value="OXIDASE/PEROXIDASE"/>
    <property type="match status" value="1"/>
</dbReference>
<gene>
    <name evidence="6" type="ORF">DBB42_11005</name>
</gene>
<dbReference type="CDD" id="cd09821">
    <property type="entry name" value="An_peroxidase_bacterial_2"/>
    <property type="match status" value="2"/>
</dbReference>
<keyword evidence="4" id="KW-0325">Glycoprotein</keyword>
<evidence type="ECO:0000256" key="4">
    <source>
        <dbReference type="ARBA" id="ARBA00023180"/>
    </source>
</evidence>
<dbReference type="Gene3D" id="2.60.40.2700">
    <property type="match status" value="2"/>
</dbReference>
<dbReference type="Gene3D" id="2.150.10.10">
    <property type="entry name" value="Serralysin-like metalloprotease, C-terminal"/>
    <property type="match status" value="7"/>
</dbReference>
<dbReference type="InterPro" id="IPR010255">
    <property type="entry name" value="Haem_peroxidase_sf"/>
</dbReference>
<keyword evidence="6" id="KW-0560">Oxidoreductase</keyword>
<evidence type="ECO:0000313" key="7">
    <source>
        <dbReference type="Proteomes" id="UP000244874"/>
    </source>
</evidence>
<dbReference type="Proteomes" id="UP000244874">
    <property type="component" value="Unassembled WGS sequence"/>
</dbReference>
<dbReference type="GO" id="GO:0006979">
    <property type="term" value="P:response to oxidative stress"/>
    <property type="evidence" value="ECO:0007669"/>
    <property type="project" value="InterPro"/>
</dbReference>
<dbReference type="InterPro" id="IPR001343">
    <property type="entry name" value="Hemolysn_Ca-bd"/>
</dbReference>
<keyword evidence="6" id="KW-0575">Peroxidase</keyword>
<comment type="subcellular location">
    <subcellularLocation>
        <location evidence="1">Secreted</location>
    </subcellularLocation>
</comment>
<dbReference type="InterPro" id="IPR019791">
    <property type="entry name" value="Haem_peroxidase_animal"/>
</dbReference>
<dbReference type="Gene3D" id="1.10.640.10">
    <property type="entry name" value="Haem peroxidase domain superfamily, animal type"/>
    <property type="match status" value="2"/>
</dbReference>
<evidence type="ECO:0000256" key="2">
    <source>
        <dbReference type="ARBA" id="ARBA00022525"/>
    </source>
</evidence>
<dbReference type="SUPFAM" id="SSF51120">
    <property type="entry name" value="beta-Roll"/>
    <property type="match status" value="8"/>
</dbReference>
<dbReference type="RefSeq" id="WP_108480589.1">
    <property type="nucleotide sequence ID" value="NZ_QANO01000104.1"/>
</dbReference>
<dbReference type="Pfam" id="PF03098">
    <property type="entry name" value="An_peroxidase"/>
    <property type="match status" value="4"/>
</dbReference>
<evidence type="ECO:0000256" key="3">
    <source>
        <dbReference type="ARBA" id="ARBA00022837"/>
    </source>
</evidence>
<feature type="region of interest" description="Disordered" evidence="5">
    <location>
        <begin position="1576"/>
        <end position="1595"/>
    </location>
</feature>
<dbReference type="PROSITE" id="PS50292">
    <property type="entry name" value="PEROXIDASE_3"/>
    <property type="match status" value="2"/>
</dbReference>
<organism evidence="6 7">
    <name type="scientific">Pseudomonas plecoglossicida</name>
    <dbReference type="NCBI Taxonomy" id="70775"/>
    <lineage>
        <taxon>Bacteria</taxon>
        <taxon>Pseudomonadati</taxon>
        <taxon>Pseudomonadota</taxon>
        <taxon>Gammaproteobacteria</taxon>
        <taxon>Pseudomonadales</taxon>
        <taxon>Pseudomonadaceae</taxon>
        <taxon>Pseudomonas</taxon>
    </lineage>
</organism>
<sequence>MADFSKSDLEFILQQIFIAEAHADGASLIDLLPNSQVPFGLRTVDGSYNNLVTGQSEFGAADNSFLRLLSPSFTGAYAGTGTVTDSQPRTISNLIVDQTANNPAAVEANGGAAPVISPGIDGVFGTADDKEVFFIPNVSPDVGLTAGFNAWMTFFGQFFDHGLDLVTKSSTDVVFIPLQPDDPLFVEGSPTNFMVLPRAVRTAGADGVVGTADDGQTNTTSPFVDQSQTYSSHPSHQVFLREYTLNAAGDPVATGRLITNRDLGADGRFGTADDGNGENGGMATWAVVKAQARDLLGINLTDADVHSVPLLATDPYGNFLRGPNGMPQVVMRVNNGADGIAGTADDVTTLVEGNRDAPISLANAVSTGHGFLDDIAHNAAPVIVNGVLQADADTAVGNAQPVGPGGNNLTYDNELLDAHYIAGDGRVNENIGLTAVHHVFHSEHNRLVQQTKDTLLASGDVAFLNQWLIDDVAAIPTTPAEIAALVWDGERLFQAAKFGTEMQYQHLVFEEFARTIQPQIDEFLAPNGYDTSIDPAILAEFAHVVYRFGHSMLTETVDRFDPAFAPVNGDPQLGLIAAFLNPLAFAGSGATADEAAGAIIRGVTRQLGNEIDEFVTEALRNNLLGLPLDLPALNIARGRDTGIPTLNEARRDFYAMTGDSQLKPYISWADFADHLKHPASLINFIAAYGTHATITGADTEAAKRAAAVALVLGGDGAPADRLDFLNGTGAYANVTLAGADGIPGTADDISGVTVTGVDDIDFWVGGLAEQKMPFGGMLGSSFNFVFETQLEALQNGDRFYYLSRTAGMNFGTELENNSFAKLIMLNSDVTHLSNTVFLTPTFTLEVDQTKQFTGLGADGRADPTGGIMINGVEVVPLVIRDNPDTVGTDTNFLHYTGEDHVVLGGTSGNDIIISSEGDDTLYGDAGNDTLEGGAGNDAVLGGAGDDIITDSFGDNRLEGNDGNDVIVAGSMLVGGNLILGGNGQDFIITTEDISTTFGGQGDDFILGAKTNLPPTGNEGDDWIEKGTQDGAPGDNFAPLLGDEVIGNDIFVGGGGFDEMIGEGGDDIFVGSDAQDKMDGMSGFDWITNKNDQVGVTVDLSLAALAQPHGNAPNQNTGIFNPVGASPASILDRFAEVEGVSGSNFADVLKGDDVDAVTILNHGGATGSALTNVALIRGLQQFLADAGLPTTGFATGNIMLGGNGSDLIEGRGGDDLIDGDKWLNVRIAVYAPGDVDHTGPEIASFDSMVDMIPFMLDRTYNPGQLKAVREILPGTSTGGAAFDTAVFSGVQSEYTVTQNTKGTLDTSDDVWTVTDNVAGRDGVDTLLHIERLQFADSQRVLVEGVNAQPVGSPAITDGNGGAITVGDLLTVNVAGVRDADNISAGNPLGTLADRSVSYYWQFEATPGSGVFEDIILLPAGDLAFQSADGTSFKVSPDLAGLSLRVKAIYQDAHGTTEVLFSQPTTVVQPGAPVVPTPATPVADATAGGAGLHMVRSDLNFILEQIKIAEADANGADILSLLPNIRAPLGLRAVDGSNNNLMNLNGINNTQYGAADNVFPRVTDPVFNPAEGAPAGFFGPGSPAIPGSSYEQTSGPVFDSQPRTISNLVVDQTSNNPAAYATAYDPGADGVLNFGAVGNDDVLKDGVRIVASPGMDGQFGTADDHDVYLFENTAADAGLSAPFNAWMTFFGQFFDHGLDLVTKGGSGTIYIPLQPDDPLYVEGGFTNFMVVTRATNLPGPDGILGNADDIHEHTNTTTPFVDQNQTYSSHPSHQVFLRGYVLTDDGPVATGRLITNRDLGADGRYGTADDTEIGGMATWKVVKAQARDVLGINLTDADVDNVPLLATDAYGNFIKGPNGFPMVIMKGADGIAGTADDQQVEGNPLAPIDLTNAVRTGHQFLADIAHNAVPVFSNGILVPDADTDVGNAVPVNPQTGANLAYDNELLDAHYIAGDGRVNENIGLTAVHAIFHSEHNRLVAQTMDTVLDSGDLAFINEWLLNPIAVLPADQAAIDALVWNGERLFQAAKFGTEMQYQHLVFEEFARTVQPRVDLFFAPTQVYDVDLDASIVAEFAHTVYRFGHSMLTETVDRFDVDFNVISDPASANPDQQLGLIAAFLNPLAYAASGVTPEDATSAIVRGVTRQAGNEIDEFVTEALRNNLLGLPLDLPAINIARGRDVGIPSLNAVRRDIYAQTGDTQLKPYTSWVDLVQHLKHPESLINFIAAYGTHSTITGATTLLEKRAAAMALVFGGDGAPADRLDFLNSTGAYANVTLPGKDGVLGTVDDLRAVTVTGVDAIDLWIGGLAEAKTPFGGMLGTTFNFVFENQMEKLQDGDRFYYLERTAGLSMNAELESNSFAKLIMANTSATHLPGLVFSDPGFYLEVDQSKQFNEGLGNADPLGENGEQVVFRDSPLTAGPDTNYIRYAGDQHIVLGGTDGDDILVSSEGDDTVWGDGGNDRIEGGDGNDQLRGGAGDDIISDMGGDDNIQGGDGNDVLHGGNGVNLIIGGFGNDFIVTGEDASEAIGGQGNDFILGSKANEQDMGNEGDDWIEKGTSDGAPGDNFDPLGNDPIIGNDVFIGGNENDKFNGEGGDDIMVGSLGFGDRYIGGSGYDWATFKGLAQGVTVDFSDRFFDVPPVPGSGASALVRFDIMEGLSGSAHGDFLRGDSETSATLPTNGANGSVLTNISLIDGLAGLLAAGATFYDGGNIILGGSGSDLIEGRGGDDILDGDKWLNVRISVRANSDGTGPEIASYDSMEPMVPLMLNGTYNPGQLVIVREILSGTDSYDTAVFSGVASDYSVVVDGNSVIVTDLVDGRDGVDRLTGIERLQFSDSAQASGVGTAVNAGPTGHLAILDAVTGLRNDTSVSGQLLRVSNLAVHDADNVSATNASGAINGPVAYYWQVETLPGSGVYEDITFVAAGEVSRATGATYRVTDDVAGLNIRVRAVYQDAKGTLEIVDSAANSAPTAGPTVTGLLVQNQTLTANTATIVDADGLSNPQFTFQWQSNRGLGWVNIAGAISSTFVLTQEQVGQNMRVVVSYVDDFGVQESIASDILDPVANVNDAPTGAVLISDTTPAQGQTLTALTGSIADLDGLGAFSFQWQQGNGTSFSNIAGATAATFTPGPSQGHFQLRVLVRYTDGFGAQETLTSAPTAEVPAVPGVTLVGTTAADTLTGSVGDDILIGLAGNDTLIGLTGFDQLFGGDGNDTLDGGDGNDTLDGGAGNDVLNGGLGADAMTGGAGNDTFVVDNAGDTVSEAAGGGSDLVQTSLASYTLGANLENLSFTGTGNFIGVGNALANTIVGGAGNDFLNGGAGIDQLVGGAGNDSYVVDNAADVLVEQAGGGTDLVRTTLASWTLGNNLENLTYFGAANFVGTGNGLDNVITGGSGNDILTGNAGNDTLNGGLGADTMIGGVGDDTFVVDNTADIVVEVLGGGSDLVRTSLASYTLAATLENLSFTGTGNFVGVGNGLANTIVGGAGNDFLNGGAGIDLLIGGTGNDSYVVDNAGDVLVEQAGAGTDLVRTTLTSWTLANNLENLSYFGAGNFVGTGNSLNNVITSGSGNDVLNGGAGADTMTGGAGNDTYVVDNVGDTVIEAAGGGTDQVQTSLATYTLAATLENLTFTGTGNFTGVGNAVANTIVGGAGNDFLNGGAGIDQLVGGAGNDSYVVDNAGDVIVEQAGGGTDFVRTTLTSWTLGNNLENLRYFGVGNFTGTGNALNNVITGGSGNDTLNGGDGNDSLDGGLGVDILNGGAGNDTLFGDDGNDILSGGSGSDFLNGAAGDDTVNGGAGDDTMMATDGNDVFQFAAGFGNDLIINFDSDATGGQDLLDITAFNITAATFAANVTIADDGADTLVSIGATDSIRLVGVADATTVTAADFNLSV</sequence>
<accession>A0A2R7UNL7</accession>
<dbReference type="PRINTS" id="PR00313">
    <property type="entry name" value="CABNDNGRPT"/>
</dbReference>
<feature type="region of interest" description="Disordered" evidence="5">
    <location>
        <begin position="2446"/>
        <end position="2480"/>
    </location>
</feature>
<comment type="caution">
    <text evidence="6">The sequence shown here is derived from an EMBL/GenBank/DDBJ whole genome shotgun (WGS) entry which is preliminary data.</text>
</comment>
<dbReference type="InterPro" id="IPR011049">
    <property type="entry name" value="Serralysin-like_metalloprot_C"/>
</dbReference>
<dbReference type="GO" id="GO:0005509">
    <property type="term" value="F:calcium ion binding"/>
    <property type="evidence" value="ECO:0007669"/>
    <property type="project" value="InterPro"/>
</dbReference>
<evidence type="ECO:0000256" key="1">
    <source>
        <dbReference type="ARBA" id="ARBA00004613"/>
    </source>
</evidence>
<dbReference type="SUPFAM" id="SSF48113">
    <property type="entry name" value="Heme-dependent peroxidases"/>
    <property type="match status" value="2"/>
</dbReference>
<dbReference type="Gene3D" id="2.160.20.160">
    <property type="match status" value="1"/>
</dbReference>
<dbReference type="EMBL" id="QANO01000104">
    <property type="protein sequence ID" value="PTU52249.1"/>
    <property type="molecule type" value="Genomic_DNA"/>
</dbReference>
<name>A0A2R7UNL7_PSEDL</name>
<evidence type="ECO:0000313" key="6">
    <source>
        <dbReference type="EMBL" id="PTU52249.1"/>
    </source>
</evidence>
<keyword evidence="2" id="KW-0964">Secreted</keyword>
<dbReference type="PANTHER" id="PTHR11475:SF4">
    <property type="entry name" value="CHORION PEROXIDASE"/>
    <property type="match status" value="1"/>
</dbReference>
<dbReference type="PROSITE" id="PS00330">
    <property type="entry name" value="HEMOLYSIN_CALCIUM"/>
    <property type="match status" value="10"/>
</dbReference>
<dbReference type="InterPro" id="IPR018511">
    <property type="entry name" value="Hemolysin-typ_Ca-bd_CS"/>
</dbReference>
<dbReference type="GO" id="GO:0020037">
    <property type="term" value="F:heme binding"/>
    <property type="evidence" value="ECO:0007669"/>
    <property type="project" value="InterPro"/>
</dbReference>
<dbReference type="GO" id="GO:0004601">
    <property type="term" value="F:peroxidase activity"/>
    <property type="evidence" value="ECO:0007669"/>
    <property type="project" value="UniProtKB-KW"/>
</dbReference>
<evidence type="ECO:0000256" key="5">
    <source>
        <dbReference type="SAM" id="MobiDB-lite"/>
    </source>
</evidence>
<keyword evidence="3" id="KW-0106">Calcium</keyword>
<reference evidence="6 7" key="1">
    <citation type="submission" date="2018-04" db="EMBL/GenBank/DDBJ databases">
        <authorList>
            <person name="Go L.Y."/>
            <person name="Mitchell J.A."/>
        </authorList>
    </citation>
    <scope>NUCLEOTIDE SEQUENCE [LARGE SCALE GENOMIC DNA]</scope>
    <source>
        <strain evidence="6 7">KCJK7865</strain>
    </source>
</reference>
<dbReference type="InterPro" id="IPR037120">
    <property type="entry name" value="Haem_peroxidase_sf_animal"/>
</dbReference>
<proteinExistence type="predicted"/>